<dbReference type="InterPro" id="IPR011625">
    <property type="entry name" value="A2M_N_BRD"/>
</dbReference>
<dbReference type="Pfam" id="PF17972">
    <property type="entry name" value="bMG5"/>
    <property type="match status" value="1"/>
</dbReference>
<organism evidence="7 8">
    <name type="scientific">Variovorax paradoxus</name>
    <dbReference type="NCBI Taxonomy" id="34073"/>
    <lineage>
        <taxon>Bacteria</taxon>
        <taxon>Pseudomonadati</taxon>
        <taxon>Pseudomonadota</taxon>
        <taxon>Betaproteobacteria</taxon>
        <taxon>Burkholderiales</taxon>
        <taxon>Comamonadaceae</taxon>
        <taxon>Variovorax</taxon>
    </lineage>
</organism>
<keyword evidence="2" id="KW-0732">Signal</keyword>
<feature type="region of interest" description="Disordered" evidence="3">
    <location>
        <begin position="591"/>
        <end position="631"/>
    </location>
</feature>
<protein>
    <submittedName>
        <fullName evidence="7">Alpha-2-macroglobulin</fullName>
    </submittedName>
</protein>
<proteinExistence type="inferred from homology"/>
<accession>A0A0D0MTY2</accession>
<feature type="compositionally biased region" description="Acidic residues" evidence="3">
    <location>
        <begin position="607"/>
        <end position="623"/>
    </location>
</feature>
<comment type="similarity">
    <text evidence="1">Belongs to the protease inhibitor I39 (alpha-2-macroglobulin) family. Bacterial alpha-2-macroglobulin subfamily.</text>
</comment>
<dbReference type="Gene3D" id="2.60.40.3710">
    <property type="match status" value="1"/>
</dbReference>
<feature type="transmembrane region" description="Helical" evidence="4">
    <location>
        <begin position="81"/>
        <end position="102"/>
    </location>
</feature>
<dbReference type="EMBL" id="JXQQ01000008">
    <property type="protein sequence ID" value="KIQ35981.1"/>
    <property type="molecule type" value="Genomic_DNA"/>
</dbReference>
<evidence type="ECO:0000256" key="3">
    <source>
        <dbReference type="SAM" id="MobiDB-lite"/>
    </source>
</evidence>
<evidence type="ECO:0000313" key="8">
    <source>
        <dbReference type="Proteomes" id="UP000032067"/>
    </source>
</evidence>
<dbReference type="Gene3D" id="2.60.40.1930">
    <property type="match status" value="1"/>
</dbReference>
<comment type="caution">
    <text evidence="7">The sequence shown here is derived from an EMBL/GenBank/DDBJ whole genome shotgun (WGS) entry which is preliminary data.</text>
</comment>
<dbReference type="Pfam" id="PF01835">
    <property type="entry name" value="MG2"/>
    <property type="match status" value="1"/>
</dbReference>
<evidence type="ECO:0000259" key="5">
    <source>
        <dbReference type="SMART" id="SM01359"/>
    </source>
</evidence>
<dbReference type="Proteomes" id="UP000032067">
    <property type="component" value="Unassembled WGS sequence"/>
</dbReference>
<dbReference type="PANTHER" id="PTHR40094">
    <property type="entry name" value="ALPHA-2-MACROGLOBULIN HOMOLOG"/>
    <property type="match status" value="1"/>
</dbReference>
<dbReference type="GO" id="GO:0004866">
    <property type="term" value="F:endopeptidase inhibitor activity"/>
    <property type="evidence" value="ECO:0007669"/>
    <property type="project" value="InterPro"/>
</dbReference>
<feature type="domain" description="Alpha-2-macroglobulin bait region" evidence="5">
    <location>
        <begin position="1121"/>
        <end position="1260"/>
    </location>
</feature>
<evidence type="ECO:0000313" key="7">
    <source>
        <dbReference type="EMBL" id="KIQ35981.1"/>
    </source>
</evidence>
<dbReference type="Pfam" id="PF07703">
    <property type="entry name" value="A2M_BRD"/>
    <property type="match status" value="1"/>
</dbReference>
<dbReference type="InterPro" id="IPR008930">
    <property type="entry name" value="Terpenoid_cyclase/PrenylTrfase"/>
</dbReference>
<dbReference type="PANTHER" id="PTHR40094:SF1">
    <property type="entry name" value="UBIQUITIN DOMAIN-CONTAINING PROTEIN"/>
    <property type="match status" value="1"/>
</dbReference>
<name>A0A0D0MTY2_VARPD</name>
<evidence type="ECO:0000256" key="4">
    <source>
        <dbReference type="SAM" id="Phobius"/>
    </source>
</evidence>
<evidence type="ECO:0000259" key="6">
    <source>
        <dbReference type="SMART" id="SM01360"/>
    </source>
</evidence>
<evidence type="ECO:0000256" key="1">
    <source>
        <dbReference type="ARBA" id="ARBA00010556"/>
    </source>
</evidence>
<reference evidence="7 8" key="1">
    <citation type="submission" date="2014-12" db="EMBL/GenBank/DDBJ databases">
        <title>16Stimator: statistical estimation of ribosomal gene copy numbers from draft genome assemblies.</title>
        <authorList>
            <person name="Perisin M.A."/>
            <person name="Vetter M."/>
            <person name="Gilbert J.A."/>
            <person name="Bergelson J."/>
        </authorList>
    </citation>
    <scope>NUCLEOTIDE SEQUENCE [LARGE SCALE GENOMIC DNA]</scope>
    <source>
        <strain evidence="7 8">MEDvA23</strain>
    </source>
</reference>
<dbReference type="InterPro" id="IPR002890">
    <property type="entry name" value="MG2"/>
</dbReference>
<keyword evidence="4" id="KW-1133">Transmembrane helix</keyword>
<dbReference type="SMART" id="SM01359">
    <property type="entry name" value="A2M_N_2"/>
    <property type="match status" value="1"/>
</dbReference>
<keyword evidence="4" id="KW-0472">Membrane</keyword>
<dbReference type="InterPro" id="IPR041203">
    <property type="entry name" value="Bact_A2M_MG5"/>
</dbReference>
<keyword evidence="4" id="KW-0812">Transmembrane</keyword>
<dbReference type="SUPFAM" id="SSF48239">
    <property type="entry name" value="Terpenoid cyclases/Protein prenyltransferases"/>
    <property type="match status" value="1"/>
</dbReference>
<dbReference type="InterPro" id="IPR021868">
    <property type="entry name" value="Alpha_2_Macroglob_MG3"/>
</dbReference>
<dbReference type="InterPro" id="IPR041246">
    <property type="entry name" value="Bact_MG10"/>
</dbReference>
<sequence>MDQRLPGANKNIGGASMLQVANRKLASLSDVLFTGLGRALGFLRPLARGLIGSWRPPGWLRIVGAFLLFGLQWLQQRLAWLVVLALLVLAGWFASPHVLKWWHGLTPDRVEPVVSTAQIVPPPRTQIENDKGPNPVVINFTASVAPIARIGQEATGVTIEPAIAGRWTWSSQKKLEFLPAQDWPVGQPYKVQLSKDALAPHIEIEQRKYEFTSPEFNARIAGAEFYQDPVQANVRRALFQVRFSHPVNTAEFEKRLVLTYDQACGTSIFSVGKCASEKFTVSYDKLRLTATLQSEPLPIPEKTRPVVLSLASGTVAQKGGPGQRNDISRAVDIPGLFSLDVSSIDPTIVTGESGEPEHVMHVTASMPVHEREMARVVQAWLLPATEEAKGDPEEKFDWSADPSKVTDAVLRRAKKINLQPIASEREVTEMVSFRLPQAEGGRYLLVRVAKGLKTPGGYQLGAARQDVRLLKTFAPELTIMSQGSLLALSGERKLPILVRDLPGIRLEIGRLLPQQLQHLVTQTNGDFAHPQFNGGLQSDNLVDRFQKEIPLSIPAGKAHYETVDFAEYLRSDVADRRGVFLLKVQGFDPKAKKKPEAAEGEAAQAQPEEEQQEEQQPEGEGDPESGNPEDQKDQRLVLVTDLGIVAKKSLDGTRDVFVQSIANGQPVAGALVEVWGRNGMIVASQSTDATGAAKLPNLAGYQREKAPVVLVVRKDGDLSFLPFNRTDRTLDISRFDVGGLRAAGVPNQMTAYVFSDRGIYRPGDTMHIAMMVKAGNWATSLRDLPLEAEIIDARGLSVRREKLKLGPGGAAEIAHATQDTSPTGNYTVNLYLPRESSPGNPEVQGLLIGSTTVKVQEFLPDRTKVVAKLSSEVAEGWVKPKDLKALIDVQNLFGTPAPDRKVEGTLTLSPAFPVFRAFADYAFFDPQRATEKQVDDLGSVQTSAEGKAEFDLRLSRFDAATYQVHVLAKAFEPEGGRSVSAEAQTLVSDMPYLVGVKVDGDTSYVSKGAARNATVIAIDPQAKKTAVADLKIERVERKVLSVLVKQDNGLYRYESRKKEIVIDEKPLAIVAAGNTVALNTATPGNFAYVVRNAGGLELNRVEYSVAGNANVSRSLDRNAELQLTLDRKDYEPGQEIEVSIRAPYMGAGLITIERDKVYAHAWFKTDKTASVQKITLPKDFEGTGYINVHFVRDPASDEVYMSPLSYGVIPFATSLAKRTANLQLTSSELVKPGQTVKMKLTSDKPTRAVLFAVDEGILQVARYKTPDPLKHFFQKRALEVGTLQTLDLILPEFKKLMQGAAPGGDGEGELGKHLNPFKRKRDKPVAYWSGLVDVNGSREFSYTVPESFNGSLRVMAVAVNDETTAAKSTRTVVRGDMVILPNAPLAMAPGDTVEVGVGLANNIVGSGKDVPIALTLTASGGLEVVGDATQTLKVNERGEASTKFNVRAKPGEQAVLGSSALVFTSTHKTFSARLSTEVSVRPASPFVTLVQAGSFQRAGELSSKADLYPNFRKSDVAISAAPWAFATGLMQYLEVYPHGCTEQITSQTFPAVLLSSRPELVKEMARGRTPEQGPMPEARKTFERYLVQLRARQTADGGFSLWPGAGTDPFATLYAVHLLIEAKDHKLPVPQDLLQKANTYLQGWLGSGDTSLDGWRQRTQAAYLLTRQGIIAPAALANLREAWRNKQTQGWSDDLGAVYLAASYQLVKQEQVANELLNPVWSDLLARTEKKQRRNVWGAYYDPLVHDSMTLHLVGRHFPSRLKTLKPEVWEGMGAMVRDGWYNSLSSASMLLAVDAYFEAVAQNAEGKLTAQSVNAQGQAAALALGSVNPITRAAVPTGTAKLKLSNDSDFNLYYSWAEQGFERNVPATPVNQGLEIFHEVLDAKGNPITKAKLGEEVTVRVRVRSLERAQLNDVALVDLLPGGLEPVLQAVGDDEEANADAPIWKKRLGGGGSWKVQYADIREDRVVFYGAVDKNLLEVTYKARATNVGDFVVPAAYGEAMYDRRVYSRSAGARFQVVGN</sequence>
<feature type="domain" description="Alpha-2-macroglobulin" evidence="6">
    <location>
        <begin position="1325"/>
        <end position="1416"/>
    </location>
</feature>
<evidence type="ECO:0000256" key="2">
    <source>
        <dbReference type="ARBA" id="ARBA00022729"/>
    </source>
</evidence>
<dbReference type="Gene3D" id="1.50.10.20">
    <property type="match status" value="1"/>
</dbReference>
<gene>
    <name evidence="7" type="ORF">RT97_02885</name>
</gene>
<dbReference type="CDD" id="cd02891">
    <property type="entry name" value="A2M_like"/>
    <property type="match status" value="1"/>
</dbReference>
<dbReference type="SMART" id="SM01360">
    <property type="entry name" value="A2M"/>
    <property type="match status" value="1"/>
</dbReference>
<dbReference type="Pfam" id="PF17973">
    <property type="entry name" value="bMG10"/>
    <property type="match status" value="1"/>
</dbReference>
<dbReference type="InterPro" id="IPR001599">
    <property type="entry name" value="Macroglobln_a2"/>
</dbReference>
<dbReference type="Pfam" id="PF11974">
    <property type="entry name" value="bMG3"/>
    <property type="match status" value="1"/>
</dbReference>
<dbReference type="Pfam" id="PF00207">
    <property type="entry name" value="A2M"/>
    <property type="match status" value="1"/>
</dbReference>
<dbReference type="InterPro" id="IPR051802">
    <property type="entry name" value="YfhM-like"/>
</dbReference>